<dbReference type="Gene3D" id="3.40.50.2300">
    <property type="match status" value="1"/>
</dbReference>
<dbReference type="EMBL" id="JAOTJD010000013">
    <property type="protein sequence ID" value="MFD3264056.1"/>
    <property type="molecule type" value="Genomic_DNA"/>
</dbReference>
<dbReference type="InterPro" id="IPR011006">
    <property type="entry name" value="CheY-like_superfamily"/>
</dbReference>
<feature type="domain" description="Response regulatory" evidence="4">
    <location>
        <begin position="1"/>
        <end position="72"/>
    </location>
</feature>
<dbReference type="CDD" id="cd17546">
    <property type="entry name" value="REC_hyHK_CKI1_RcsC-like"/>
    <property type="match status" value="1"/>
</dbReference>
<name>A0ABW6CPL9_9CAUL</name>
<comment type="caution">
    <text evidence="5">The sequence shown here is derived from an EMBL/GenBank/DDBJ whole genome shotgun (WGS) entry which is preliminary data.</text>
</comment>
<dbReference type="RefSeq" id="WP_377369435.1">
    <property type="nucleotide sequence ID" value="NZ_JAOTJD010000013.1"/>
</dbReference>
<evidence type="ECO:0000256" key="1">
    <source>
        <dbReference type="ARBA" id="ARBA00022553"/>
    </source>
</evidence>
<sequence length="85" mass="9268">MDIHMPGMDGLKATQAIRQRERTGGRSRIPIIAVTASVLSHETDAYFAAGMDDFIAKPIELPRLLASLEECLNRTEESAARRAAG</sequence>
<evidence type="ECO:0000313" key="6">
    <source>
        <dbReference type="Proteomes" id="UP001598130"/>
    </source>
</evidence>
<feature type="modified residue" description="4-aspartylphosphate" evidence="3">
    <location>
        <position position="2"/>
    </location>
</feature>
<gene>
    <name evidence="5" type="ORF">OCL97_08795</name>
</gene>
<dbReference type="PROSITE" id="PS50110">
    <property type="entry name" value="RESPONSE_REGULATORY"/>
    <property type="match status" value="1"/>
</dbReference>
<keyword evidence="2" id="KW-0902">Two-component regulatory system</keyword>
<evidence type="ECO:0000259" key="4">
    <source>
        <dbReference type="PROSITE" id="PS50110"/>
    </source>
</evidence>
<accession>A0ABW6CPL9</accession>
<evidence type="ECO:0000313" key="5">
    <source>
        <dbReference type="EMBL" id="MFD3264056.1"/>
    </source>
</evidence>
<dbReference type="Pfam" id="PF00072">
    <property type="entry name" value="Response_reg"/>
    <property type="match status" value="1"/>
</dbReference>
<dbReference type="PANTHER" id="PTHR45339:SF1">
    <property type="entry name" value="HYBRID SIGNAL TRANSDUCTION HISTIDINE KINASE J"/>
    <property type="match status" value="1"/>
</dbReference>
<evidence type="ECO:0000256" key="3">
    <source>
        <dbReference type="PROSITE-ProRule" id="PRU00169"/>
    </source>
</evidence>
<keyword evidence="1 3" id="KW-0597">Phosphoprotein</keyword>
<organism evidence="5 6">
    <name type="scientific">Phenylobacterium ferrooxidans</name>
    <dbReference type="NCBI Taxonomy" id="2982689"/>
    <lineage>
        <taxon>Bacteria</taxon>
        <taxon>Pseudomonadati</taxon>
        <taxon>Pseudomonadota</taxon>
        <taxon>Alphaproteobacteria</taxon>
        <taxon>Caulobacterales</taxon>
        <taxon>Caulobacteraceae</taxon>
        <taxon>Phenylobacterium</taxon>
    </lineage>
</organism>
<protein>
    <submittedName>
        <fullName evidence="5">Response regulator</fullName>
    </submittedName>
</protein>
<keyword evidence="6" id="KW-1185">Reference proteome</keyword>
<dbReference type="InterPro" id="IPR001789">
    <property type="entry name" value="Sig_transdc_resp-reg_receiver"/>
</dbReference>
<evidence type="ECO:0000256" key="2">
    <source>
        <dbReference type="ARBA" id="ARBA00023012"/>
    </source>
</evidence>
<dbReference type="Proteomes" id="UP001598130">
    <property type="component" value="Unassembled WGS sequence"/>
</dbReference>
<dbReference type="SUPFAM" id="SSF52172">
    <property type="entry name" value="CheY-like"/>
    <property type="match status" value="1"/>
</dbReference>
<proteinExistence type="predicted"/>
<reference evidence="5 6" key="1">
    <citation type="submission" date="2022-09" db="EMBL/GenBank/DDBJ databases">
        <title>New species of Phenylobacterium.</title>
        <authorList>
            <person name="Mieszkin S."/>
        </authorList>
    </citation>
    <scope>NUCLEOTIDE SEQUENCE [LARGE SCALE GENOMIC DNA]</scope>
    <source>
        <strain evidence="5 6">HK31-G</strain>
    </source>
</reference>
<dbReference type="PANTHER" id="PTHR45339">
    <property type="entry name" value="HYBRID SIGNAL TRANSDUCTION HISTIDINE KINASE J"/>
    <property type="match status" value="1"/>
</dbReference>